<keyword evidence="1" id="KW-0472">Membrane</keyword>
<evidence type="ECO:0000256" key="1">
    <source>
        <dbReference type="SAM" id="Phobius"/>
    </source>
</evidence>
<dbReference type="AlphaFoldDB" id="A0A1I7TFV7"/>
<evidence type="ECO:0000313" key="3">
    <source>
        <dbReference type="WBParaSite" id="Csp11.Scaffold604.g5535.t1"/>
    </source>
</evidence>
<dbReference type="Proteomes" id="UP000095282">
    <property type="component" value="Unplaced"/>
</dbReference>
<protein>
    <submittedName>
        <fullName evidence="3">Aminopeptidase</fullName>
    </submittedName>
</protein>
<keyword evidence="2" id="KW-1185">Reference proteome</keyword>
<name>A0A1I7TFV7_9PELO</name>
<dbReference type="WBParaSite" id="Csp11.Scaffold604.g5535.t1">
    <property type="protein sequence ID" value="Csp11.Scaffold604.g5535.t1"/>
    <property type="gene ID" value="Csp11.Scaffold604.g5535"/>
</dbReference>
<accession>A0A1I7TFV7</accession>
<organism evidence="2 3">
    <name type="scientific">Caenorhabditis tropicalis</name>
    <dbReference type="NCBI Taxonomy" id="1561998"/>
    <lineage>
        <taxon>Eukaryota</taxon>
        <taxon>Metazoa</taxon>
        <taxon>Ecdysozoa</taxon>
        <taxon>Nematoda</taxon>
        <taxon>Chromadorea</taxon>
        <taxon>Rhabditida</taxon>
        <taxon>Rhabditina</taxon>
        <taxon>Rhabditomorpha</taxon>
        <taxon>Rhabditoidea</taxon>
        <taxon>Rhabditidae</taxon>
        <taxon>Peloderinae</taxon>
        <taxon>Caenorhabditis</taxon>
    </lineage>
</organism>
<reference evidence="3" key="1">
    <citation type="submission" date="2016-11" db="UniProtKB">
        <authorList>
            <consortium name="WormBaseParasite"/>
        </authorList>
    </citation>
    <scope>IDENTIFICATION</scope>
</reference>
<proteinExistence type="predicted"/>
<keyword evidence="1" id="KW-1133">Transmembrane helix</keyword>
<keyword evidence="1" id="KW-0812">Transmembrane</keyword>
<feature type="transmembrane region" description="Helical" evidence="1">
    <location>
        <begin position="45"/>
        <end position="69"/>
    </location>
</feature>
<sequence>MSATFKSMIPVCEGEPCIRNGSNGGPTVHFRQESRRRKSDFARKCIAVILLHAIFLFAILAALIIGHWISEENQKMNNRTMLNLTLAEAYLLESSFFTSTSTPDDSLNHHHTRLLTTSSALGPLKRKYHQEWWRG</sequence>
<dbReference type="STRING" id="1561998.A0A1I7TFV7"/>
<evidence type="ECO:0000313" key="2">
    <source>
        <dbReference type="Proteomes" id="UP000095282"/>
    </source>
</evidence>